<sequence>MEGLININTYKSNYKIIDIKVLQENLMNYRSWLRKTNRDDKIENYEKFLQAK</sequence>
<protein>
    <submittedName>
        <fullName evidence="1">Uncharacterized protein</fullName>
    </submittedName>
</protein>
<accession>A0ABN6J2J2</accession>
<keyword evidence="2" id="KW-1185">Reference proteome</keyword>
<reference evidence="2" key="1">
    <citation type="submission" date="2021-07" db="EMBL/GenBank/DDBJ databases">
        <title>Complete genome sequencing of a Clostridium isolate.</title>
        <authorList>
            <person name="Ueki A."/>
            <person name="Tonouchi A."/>
        </authorList>
    </citation>
    <scope>NUCLEOTIDE SEQUENCE [LARGE SCALE GENOMIC DNA]</scope>
    <source>
        <strain evidence="2">C5S11</strain>
    </source>
</reference>
<evidence type="ECO:0000313" key="2">
    <source>
        <dbReference type="Proteomes" id="UP000824633"/>
    </source>
</evidence>
<dbReference type="RefSeq" id="WP_224033231.1">
    <property type="nucleotide sequence ID" value="NZ_AP024849.1"/>
</dbReference>
<dbReference type="Proteomes" id="UP000824633">
    <property type="component" value="Chromosome"/>
</dbReference>
<dbReference type="EMBL" id="AP024849">
    <property type="protein sequence ID" value="BCZ46829.1"/>
    <property type="molecule type" value="Genomic_DNA"/>
</dbReference>
<gene>
    <name evidence="1" type="ORF">psyc5s11_28960</name>
</gene>
<evidence type="ECO:0000313" key="1">
    <source>
        <dbReference type="EMBL" id="BCZ46829.1"/>
    </source>
</evidence>
<name>A0ABN6J2J2_9CLOT</name>
<organism evidence="1 2">
    <name type="scientific">Clostridium gelidum</name>
    <dbReference type="NCBI Taxonomy" id="704125"/>
    <lineage>
        <taxon>Bacteria</taxon>
        <taxon>Bacillati</taxon>
        <taxon>Bacillota</taxon>
        <taxon>Clostridia</taxon>
        <taxon>Eubacteriales</taxon>
        <taxon>Clostridiaceae</taxon>
        <taxon>Clostridium</taxon>
    </lineage>
</organism>
<proteinExistence type="predicted"/>